<organism evidence="3 4">
    <name type="scientific">Candidatus Aeolococcus gillhamiae</name>
    <dbReference type="NCBI Taxonomy" id="3127015"/>
    <lineage>
        <taxon>Bacteria</taxon>
        <taxon>Bacillati</taxon>
        <taxon>Candidatus Dormiibacterota</taxon>
        <taxon>Candidatus Dormibacteria</taxon>
        <taxon>Candidatus Aeolococcales</taxon>
        <taxon>Candidatus Aeolococcaceae</taxon>
        <taxon>Candidatus Aeolococcus</taxon>
    </lineage>
</organism>
<dbReference type="EMBL" id="QHBU01000014">
    <property type="protein sequence ID" value="PZR84026.1"/>
    <property type="molecule type" value="Genomic_DNA"/>
</dbReference>
<evidence type="ECO:0000259" key="1">
    <source>
        <dbReference type="Pfam" id="PF01037"/>
    </source>
</evidence>
<dbReference type="EMBL" id="JAEKNS010000036">
    <property type="protein sequence ID" value="MBJ7593716.1"/>
    <property type="molecule type" value="Genomic_DNA"/>
</dbReference>
<dbReference type="Gene3D" id="3.30.70.920">
    <property type="match status" value="1"/>
</dbReference>
<evidence type="ECO:0000313" key="2">
    <source>
        <dbReference type="EMBL" id="MBJ7593716.1"/>
    </source>
</evidence>
<gene>
    <name evidence="3" type="ORF">DLM65_00760</name>
    <name evidence="2" type="ORF">JF886_02455</name>
</gene>
<proteinExistence type="predicted"/>
<sequence>MVRAYVLITATAGKALEVVERLRSSPGVIHADAITGEYDVIAEVEAEDIAGIGRLVVERVQSNGVLKTITCLAVQ</sequence>
<dbReference type="Proteomes" id="UP000606991">
    <property type="component" value="Unassembled WGS sequence"/>
</dbReference>
<dbReference type="Proteomes" id="UP000248724">
    <property type="component" value="Unassembled WGS sequence"/>
</dbReference>
<accession>A0A934K079</accession>
<dbReference type="SUPFAM" id="SSF54909">
    <property type="entry name" value="Dimeric alpha+beta barrel"/>
    <property type="match status" value="1"/>
</dbReference>
<accession>A0A2W5ZME0</accession>
<dbReference type="Pfam" id="PF01037">
    <property type="entry name" value="AsnC_trans_reg"/>
    <property type="match status" value="1"/>
</dbReference>
<reference evidence="2 5" key="3">
    <citation type="submission" date="2020-10" db="EMBL/GenBank/DDBJ databases">
        <title>Ca. Dormibacterota MAGs.</title>
        <authorList>
            <person name="Montgomery K."/>
        </authorList>
    </citation>
    <scope>NUCLEOTIDE SEQUENCE [LARGE SCALE GENOMIC DNA]</scope>
    <source>
        <strain evidence="2">SC8812_S17_18</strain>
    </source>
</reference>
<evidence type="ECO:0000313" key="4">
    <source>
        <dbReference type="Proteomes" id="UP000248724"/>
    </source>
</evidence>
<feature type="domain" description="Transcription regulator AsnC/Lrp ligand binding" evidence="1">
    <location>
        <begin position="6"/>
        <end position="72"/>
    </location>
</feature>
<comment type="caution">
    <text evidence="3">The sequence shown here is derived from an EMBL/GenBank/DDBJ whole genome shotgun (WGS) entry which is preliminary data.</text>
</comment>
<dbReference type="AlphaFoldDB" id="A0A2W5ZME0"/>
<evidence type="ECO:0000313" key="5">
    <source>
        <dbReference type="Proteomes" id="UP000606991"/>
    </source>
</evidence>
<dbReference type="InterPro" id="IPR011008">
    <property type="entry name" value="Dimeric_a/b-barrel"/>
</dbReference>
<evidence type="ECO:0000313" key="3">
    <source>
        <dbReference type="EMBL" id="PZR84026.1"/>
    </source>
</evidence>
<protein>
    <submittedName>
        <fullName evidence="3">AsnC family transcriptional regulator</fullName>
    </submittedName>
    <submittedName>
        <fullName evidence="2">Lrp/AsnC ligand binding domain-containing protein</fullName>
    </submittedName>
</protein>
<dbReference type="InterPro" id="IPR019887">
    <property type="entry name" value="Tscrpt_reg_AsnC/Lrp_C"/>
</dbReference>
<dbReference type="RefSeq" id="WP_337309262.1">
    <property type="nucleotide sequence ID" value="NZ_JAEKNS010000036.1"/>
</dbReference>
<reference evidence="3 4" key="1">
    <citation type="journal article" date="2017" name="Nature">
        <title>Atmospheric trace gases support primary production in Antarctic desert surface soil.</title>
        <authorList>
            <person name="Ji M."/>
            <person name="Greening C."/>
            <person name="Vanwonterghem I."/>
            <person name="Carere C.R."/>
            <person name="Bay S.K."/>
            <person name="Steen J.A."/>
            <person name="Montgomery K."/>
            <person name="Lines T."/>
            <person name="Beardall J."/>
            <person name="van Dorst J."/>
            <person name="Snape I."/>
            <person name="Stott M.B."/>
            <person name="Hugenholtz P."/>
            <person name="Ferrari B.C."/>
        </authorList>
    </citation>
    <scope>NUCLEOTIDE SEQUENCE [LARGE SCALE GENOMIC DNA]</scope>
    <source>
        <strain evidence="3">RRmetagenome_bin12</strain>
    </source>
</reference>
<name>A0A2W5ZME0_9BACT</name>
<reference evidence="3" key="2">
    <citation type="submission" date="2018-05" db="EMBL/GenBank/DDBJ databases">
        <authorList>
            <person name="Ferrari B."/>
        </authorList>
    </citation>
    <scope>NUCLEOTIDE SEQUENCE</scope>
    <source>
        <strain evidence="3">RRmetagenome_bin12</strain>
    </source>
</reference>